<dbReference type="Pfam" id="PF00497">
    <property type="entry name" value="SBP_bac_3"/>
    <property type="match status" value="1"/>
</dbReference>
<dbReference type="AlphaFoldDB" id="A0A2M9G1K4"/>
<evidence type="ECO:0000313" key="7">
    <source>
        <dbReference type="Proteomes" id="UP000229498"/>
    </source>
</evidence>
<name>A0A2M9G1K4_9PROT</name>
<dbReference type="SUPFAM" id="SSF53850">
    <property type="entry name" value="Periplasmic binding protein-like II"/>
    <property type="match status" value="1"/>
</dbReference>
<protein>
    <submittedName>
        <fullName evidence="6">Amino acid ABC transporter substrate-binding protein</fullName>
    </submittedName>
</protein>
<evidence type="ECO:0000259" key="5">
    <source>
        <dbReference type="SMART" id="SM00062"/>
    </source>
</evidence>
<comment type="caution">
    <text evidence="6">The sequence shown here is derived from an EMBL/GenBank/DDBJ whole genome shotgun (WGS) entry which is preliminary data.</text>
</comment>
<evidence type="ECO:0000256" key="3">
    <source>
        <dbReference type="ARBA" id="ARBA00022729"/>
    </source>
</evidence>
<dbReference type="GO" id="GO:0006865">
    <property type="term" value="P:amino acid transport"/>
    <property type="evidence" value="ECO:0007669"/>
    <property type="project" value="TreeGrafter"/>
</dbReference>
<organism evidence="6 7">
    <name type="scientific">Minwuia thermotolerans</name>
    <dbReference type="NCBI Taxonomy" id="2056226"/>
    <lineage>
        <taxon>Bacteria</taxon>
        <taxon>Pseudomonadati</taxon>
        <taxon>Pseudomonadota</taxon>
        <taxon>Alphaproteobacteria</taxon>
        <taxon>Minwuiales</taxon>
        <taxon>Minwuiaceae</taxon>
        <taxon>Minwuia</taxon>
    </lineage>
</organism>
<feature type="signal peptide" evidence="4">
    <location>
        <begin position="1"/>
        <end position="22"/>
    </location>
</feature>
<sequence length="338" mass="35994">MKLKGAILAATAALAVSAAAQAATLDDVKNKGFVQCGVSTGLAGFAFTDANGNWDGFDVAFCRATAAAIFGDSEAIKFTPTTGKTRFTALASGEVDILYRNTTWTLSRDVDLKFTFLGVNYYDGQGFMTRKGLGVKSAKELDGATVCIQTGTTTELNLADFFRANNMSYEPVPIETNAEAQQKYLANACDVYTTDASGLAATRATFENPGEHIILPEIISKEPLGPLVRHGDSAWADVGRWVLNALIIAEEKGITKANVMEKAGGTEDPEVNRLLGTEGSYGAMLGLPNDWAVKAIAANGNYGEIFEKYVGESTPIGLSRGLNQLWTKGGILYAPPFR</sequence>
<dbReference type="InterPro" id="IPR051455">
    <property type="entry name" value="Bact_solute-bind_prot3"/>
</dbReference>
<dbReference type="CDD" id="cd13692">
    <property type="entry name" value="PBP2_BztA"/>
    <property type="match status" value="1"/>
</dbReference>
<dbReference type="Proteomes" id="UP000229498">
    <property type="component" value="Unassembled WGS sequence"/>
</dbReference>
<dbReference type="OrthoDB" id="9777941at2"/>
<accession>A0A2M9G1K4</accession>
<dbReference type="PANTHER" id="PTHR30085">
    <property type="entry name" value="AMINO ACID ABC TRANSPORTER PERMEASE"/>
    <property type="match status" value="1"/>
</dbReference>
<dbReference type="PANTHER" id="PTHR30085:SF7">
    <property type="entry name" value="AMINO-ACID ABC TRANSPORTER-BINDING PROTEIN YHDW-RELATED"/>
    <property type="match status" value="1"/>
</dbReference>
<reference evidence="6 7" key="1">
    <citation type="submission" date="2017-11" db="EMBL/GenBank/DDBJ databases">
        <title>Draft genome sequence of Rhizobiales bacterium SY3-13.</title>
        <authorList>
            <person name="Sun C."/>
        </authorList>
    </citation>
    <scope>NUCLEOTIDE SEQUENCE [LARGE SCALE GENOMIC DNA]</scope>
    <source>
        <strain evidence="6 7">SY3-13</strain>
    </source>
</reference>
<keyword evidence="7" id="KW-1185">Reference proteome</keyword>
<evidence type="ECO:0000313" key="6">
    <source>
        <dbReference type="EMBL" id="PJK29591.1"/>
    </source>
</evidence>
<keyword evidence="2" id="KW-0813">Transport</keyword>
<feature type="chain" id="PRO_5014812450" evidence="4">
    <location>
        <begin position="23"/>
        <end position="338"/>
    </location>
</feature>
<proteinExistence type="inferred from homology"/>
<evidence type="ECO:0000256" key="4">
    <source>
        <dbReference type="SAM" id="SignalP"/>
    </source>
</evidence>
<evidence type="ECO:0000256" key="2">
    <source>
        <dbReference type="ARBA" id="ARBA00022448"/>
    </source>
</evidence>
<feature type="domain" description="Solute-binding protein family 3/N-terminal" evidence="5">
    <location>
        <begin position="33"/>
        <end position="262"/>
    </location>
</feature>
<comment type="similarity">
    <text evidence="1">Belongs to the bacterial solute-binding protein 3 family.</text>
</comment>
<keyword evidence="3 4" id="KW-0732">Signal</keyword>
<dbReference type="EMBL" id="PHIG01000032">
    <property type="protein sequence ID" value="PJK29591.1"/>
    <property type="molecule type" value="Genomic_DNA"/>
</dbReference>
<dbReference type="RefSeq" id="WP_109793615.1">
    <property type="nucleotide sequence ID" value="NZ_PHIG01000032.1"/>
</dbReference>
<gene>
    <name evidence="6" type="ORF">CVT23_11070</name>
</gene>
<evidence type="ECO:0000256" key="1">
    <source>
        <dbReference type="ARBA" id="ARBA00010333"/>
    </source>
</evidence>
<dbReference type="SMART" id="SM00062">
    <property type="entry name" value="PBPb"/>
    <property type="match status" value="1"/>
</dbReference>
<dbReference type="InterPro" id="IPR001638">
    <property type="entry name" value="Solute-binding_3/MltF_N"/>
</dbReference>
<dbReference type="Gene3D" id="3.40.190.10">
    <property type="entry name" value="Periplasmic binding protein-like II"/>
    <property type="match status" value="2"/>
</dbReference>